<dbReference type="PROSITE" id="PS51194">
    <property type="entry name" value="HELICASE_CTER"/>
    <property type="match status" value="1"/>
</dbReference>
<dbReference type="PANTHER" id="PTHR47396">
    <property type="entry name" value="TYPE I RESTRICTION ENZYME ECOKI R PROTEIN"/>
    <property type="match status" value="1"/>
</dbReference>
<dbReference type="PROSITE" id="PS51192">
    <property type="entry name" value="HELICASE_ATP_BIND_1"/>
    <property type="match status" value="1"/>
</dbReference>
<dbReference type="InterPro" id="IPR006935">
    <property type="entry name" value="Helicase/UvrB_N"/>
</dbReference>
<sequence>MKPIQLRDYQIESVEKLRDGIRRGLRRQILVAPTAFGKTECAAFIIQQSQVKGATAWFIVDRITLLDQTSERFAGYGIDHGIIQADHWLTDPRKPVQICSAQTVINRQGLPFPDLIVIDEAHCEFRKIVEMVEAAGRSKVIGLTATPFTAGMAQHWDGVVNGATVNHLLNKGFLTPLKIKACVTPDMKGARKKFTGEYDDDDAGQRGITIIGDVVQTWISQTAKFFGGPVKTIVFSPSVKHGEELCRQFADAGFNFQQISYLDASDKERRDKIEELRKPDSAIHGLVSCAVLTKGFDVPDVLCGISCRPYAKSFSSHIQELGRVMRIAPDKQFGLWLDHTGNCISFAEDTAWLFEHGVDSLSDAQKKDSETREPVERIKQKYFCGDCGLQMEGASDVCAGCGWQRPRRGEIKTVEGELVDVEVSILSAYQPRAGLRADCIKNPRAVWNAALCYCWEHSRKDPETIRKWAYAIWRAIYPNSKLPHGLWDIAPSYKIVAPDEISLIEREVRRNRQTMRRRAA</sequence>
<keyword evidence="4" id="KW-1185">Reference proteome</keyword>
<keyword evidence="3" id="KW-0347">Helicase</keyword>
<dbReference type="Proteomes" id="UP000241229">
    <property type="component" value="Unassembled WGS sequence"/>
</dbReference>
<evidence type="ECO:0000313" key="3">
    <source>
        <dbReference type="EMBL" id="PSJ64487.1"/>
    </source>
</evidence>
<dbReference type="SMART" id="SM00487">
    <property type="entry name" value="DEXDc"/>
    <property type="match status" value="1"/>
</dbReference>
<feature type="domain" description="Helicase C-terminal" evidence="2">
    <location>
        <begin position="218"/>
        <end position="379"/>
    </location>
</feature>
<dbReference type="Gene3D" id="3.40.50.300">
    <property type="entry name" value="P-loop containing nucleotide triphosphate hydrolases"/>
    <property type="match status" value="2"/>
</dbReference>
<dbReference type="InterPro" id="IPR027417">
    <property type="entry name" value="P-loop_NTPase"/>
</dbReference>
<dbReference type="GO" id="GO:0003677">
    <property type="term" value="F:DNA binding"/>
    <property type="evidence" value="ECO:0007669"/>
    <property type="project" value="InterPro"/>
</dbReference>
<dbReference type="InterPro" id="IPR014001">
    <property type="entry name" value="Helicase_ATP-bd"/>
</dbReference>
<accession>A0A2P7SPW0</accession>
<dbReference type="GO" id="GO:0005524">
    <property type="term" value="F:ATP binding"/>
    <property type="evidence" value="ECO:0007669"/>
    <property type="project" value="InterPro"/>
</dbReference>
<organism evidence="3 4">
    <name type="scientific">Kumtagia ephedrae</name>
    <dbReference type="NCBI Taxonomy" id="2116701"/>
    <lineage>
        <taxon>Bacteria</taxon>
        <taxon>Pseudomonadati</taxon>
        <taxon>Pseudomonadota</taxon>
        <taxon>Alphaproteobacteria</taxon>
        <taxon>Hyphomicrobiales</taxon>
        <taxon>Phyllobacteriaceae</taxon>
        <taxon>Kumtagia</taxon>
    </lineage>
</organism>
<evidence type="ECO:0000313" key="4">
    <source>
        <dbReference type="Proteomes" id="UP000241229"/>
    </source>
</evidence>
<dbReference type="OrthoDB" id="5194627at2"/>
<keyword evidence="3" id="KW-0547">Nucleotide-binding</keyword>
<dbReference type="SUPFAM" id="SSF52540">
    <property type="entry name" value="P-loop containing nucleoside triphosphate hydrolases"/>
    <property type="match status" value="1"/>
</dbReference>
<dbReference type="GO" id="GO:0005829">
    <property type="term" value="C:cytosol"/>
    <property type="evidence" value="ECO:0007669"/>
    <property type="project" value="TreeGrafter"/>
</dbReference>
<keyword evidence="3" id="KW-0067">ATP-binding</keyword>
<dbReference type="Pfam" id="PF00271">
    <property type="entry name" value="Helicase_C"/>
    <property type="match status" value="1"/>
</dbReference>
<dbReference type="SMART" id="SM00490">
    <property type="entry name" value="HELICc"/>
    <property type="match status" value="1"/>
</dbReference>
<evidence type="ECO:0000259" key="1">
    <source>
        <dbReference type="PROSITE" id="PS51192"/>
    </source>
</evidence>
<dbReference type="RefSeq" id="WP_106771234.1">
    <property type="nucleotide sequence ID" value="NZ_PXYK01000004.1"/>
</dbReference>
<keyword evidence="3" id="KW-0378">Hydrolase</keyword>
<dbReference type="PANTHER" id="PTHR47396:SF1">
    <property type="entry name" value="ATP-DEPENDENT HELICASE IRC3-RELATED"/>
    <property type="match status" value="1"/>
</dbReference>
<reference evidence="3 4" key="1">
    <citation type="submission" date="2018-03" db="EMBL/GenBank/DDBJ databases">
        <title>The draft genome of Mesorhizobium sp. 6GN-30.</title>
        <authorList>
            <person name="Liu L."/>
            <person name="Li L."/>
            <person name="Wang T."/>
            <person name="Zhang X."/>
            <person name="Liang L."/>
        </authorList>
    </citation>
    <scope>NUCLEOTIDE SEQUENCE [LARGE SCALE GENOMIC DNA]</scope>
    <source>
        <strain evidence="3 4">6GN30</strain>
    </source>
</reference>
<feature type="domain" description="Helicase ATP-binding" evidence="1">
    <location>
        <begin position="19"/>
        <end position="165"/>
    </location>
</feature>
<dbReference type="GO" id="GO:0016787">
    <property type="term" value="F:hydrolase activity"/>
    <property type="evidence" value="ECO:0007669"/>
    <property type="project" value="InterPro"/>
</dbReference>
<gene>
    <name evidence="3" type="ORF">C7I84_05955</name>
</gene>
<dbReference type="InterPro" id="IPR001650">
    <property type="entry name" value="Helicase_C-like"/>
</dbReference>
<dbReference type="InterPro" id="IPR050742">
    <property type="entry name" value="Helicase_Restrict-Modif_Enz"/>
</dbReference>
<dbReference type="GO" id="GO:0004386">
    <property type="term" value="F:helicase activity"/>
    <property type="evidence" value="ECO:0007669"/>
    <property type="project" value="UniProtKB-KW"/>
</dbReference>
<protein>
    <submittedName>
        <fullName evidence="3">DEAD/DEAH box helicase</fullName>
    </submittedName>
</protein>
<dbReference type="Pfam" id="PF04851">
    <property type="entry name" value="ResIII"/>
    <property type="match status" value="1"/>
</dbReference>
<evidence type="ECO:0000259" key="2">
    <source>
        <dbReference type="PROSITE" id="PS51194"/>
    </source>
</evidence>
<dbReference type="EMBL" id="PXYK01000004">
    <property type="protein sequence ID" value="PSJ64487.1"/>
    <property type="molecule type" value="Genomic_DNA"/>
</dbReference>
<name>A0A2P7SPW0_9HYPH</name>
<dbReference type="AlphaFoldDB" id="A0A2P7SPW0"/>
<proteinExistence type="predicted"/>
<comment type="caution">
    <text evidence="3">The sequence shown here is derived from an EMBL/GenBank/DDBJ whole genome shotgun (WGS) entry which is preliminary data.</text>
</comment>